<dbReference type="OrthoDB" id="287089at2"/>
<dbReference type="RefSeq" id="WP_088256585.1">
    <property type="nucleotide sequence ID" value="NZ_NIDE01000009.1"/>
</dbReference>
<comment type="caution">
    <text evidence="1">The sequence shown here is derived from an EMBL/GenBank/DDBJ whole genome shotgun (WGS) entry which is preliminary data.</text>
</comment>
<protein>
    <recommendedName>
        <fullName evidence="3">Carboxypeptidase regulatory-like domain-containing protein</fullName>
    </recommendedName>
</protein>
<proteinExistence type="predicted"/>
<organism evidence="1 2">
    <name type="scientific">Fimbriiglobus ruber</name>
    <dbReference type="NCBI Taxonomy" id="1908690"/>
    <lineage>
        <taxon>Bacteria</taxon>
        <taxon>Pseudomonadati</taxon>
        <taxon>Planctomycetota</taxon>
        <taxon>Planctomycetia</taxon>
        <taxon>Gemmatales</taxon>
        <taxon>Gemmataceae</taxon>
        <taxon>Fimbriiglobus</taxon>
    </lineage>
</organism>
<sequence length="161" mass="16938">MTALRWVLLVAAAACGGCGRAPEFAPVEGTVTQGGRPLTKVEVTFYADGDTRGPMTTGWTDDQGRYRVRTESGIEGAVVGRYRVCVHDRSQFPSRPAAAIPAATPEALKKASPGLVKQLAPADGKKPAVSPRIPVAYGRITETPLRAEVVAGGSRVDIQIP</sequence>
<evidence type="ECO:0000313" key="2">
    <source>
        <dbReference type="Proteomes" id="UP000214646"/>
    </source>
</evidence>
<dbReference type="EMBL" id="NIDE01000009">
    <property type="protein sequence ID" value="OWK39719.1"/>
    <property type="molecule type" value="Genomic_DNA"/>
</dbReference>
<dbReference type="AlphaFoldDB" id="A0A225DRE6"/>
<evidence type="ECO:0008006" key="3">
    <source>
        <dbReference type="Google" id="ProtNLM"/>
    </source>
</evidence>
<name>A0A225DRE6_9BACT</name>
<keyword evidence="2" id="KW-1185">Reference proteome</keyword>
<reference evidence="2" key="1">
    <citation type="submission" date="2017-06" db="EMBL/GenBank/DDBJ databases">
        <title>Genome analysis of Fimbriiglobus ruber SP5, the first member of the order Planctomycetales with confirmed chitinolytic capability.</title>
        <authorList>
            <person name="Ravin N.V."/>
            <person name="Rakitin A.L."/>
            <person name="Ivanova A.A."/>
            <person name="Beletsky A.V."/>
            <person name="Kulichevskaya I.S."/>
            <person name="Mardanov A.V."/>
            <person name="Dedysh S.N."/>
        </authorList>
    </citation>
    <scope>NUCLEOTIDE SEQUENCE [LARGE SCALE GENOMIC DNA]</scope>
    <source>
        <strain evidence="2">SP5</strain>
    </source>
</reference>
<dbReference type="Proteomes" id="UP000214646">
    <property type="component" value="Unassembled WGS sequence"/>
</dbReference>
<accession>A0A225DRE6</accession>
<gene>
    <name evidence="1" type="ORF">FRUB_05609</name>
</gene>
<evidence type="ECO:0000313" key="1">
    <source>
        <dbReference type="EMBL" id="OWK39719.1"/>
    </source>
</evidence>